<accession>A0A2N9VQR8</accession>
<dbReference type="InterPro" id="IPR045851">
    <property type="entry name" value="AMP-bd_C_sf"/>
</dbReference>
<gene>
    <name evidence="3" type="ORF">B5P45_22415</name>
</gene>
<organism evidence="3 4">
    <name type="scientific">Phyllobacterium zundukense</name>
    <dbReference type="NCBI Taxonomy" id="1867719"/>
    <lineage>
        <taxon>Bacteria</taxon>
        <taxon>Pseudomonadati</taxon>
        <taxon>Pseudomonadota</taxon>
        <taxon>Alphaproteobacteria</taxon>
        <taxon>Hyphomicrobiales</taxon>
        <taxon>Phyllobacteriaceae</taxon>
        <taxon>Phyllobacterium</taxon>
    </lineage>
</organism>
<dbReference type="AlphaFoldDB" id="A0A2N9VQR8"/>
<dbReference type="EMBL" id="MZMT01000053">
    <property type="protein sequence ID" value="PIO41836.1"/>
    <property type="molecule type" value="Genomic_DNA"/>
</dbReference>
<feature type="domain" description="AMP-binding enzyme C-terminal" evidence="2">
    <location>
        <begin position="430"/>
        <end position="503"/>
    </location>
</feature>
<dbReference type="PANTHER" id="PTHR45527">
    <property type="entry name" value="NONRIBOSOMAL PEPTIDE SYNTHETASE"/>
    <property type="match status" value="1"/>
</dbReference>
<dbReference type="InterPro" id="IPR000873">
    <property type="entry name" value="AMP-dep_synth/lig_dom"/>
</dbReference>
<proteinExistence type="predicted"/>
<dbReference type="Proteomes" id="UP000232163">
    <property type="component" value="Unassembled WGS sequence"/>
</dbReference>
<dbReference type="Pfam" id="PF00501">
    <property type="entry name" value="AMP-binding"/>
    <property type="match status" value="1"/>
</dbReference>
<protein>
    <recommendedName>
        <fullName evidence="5">AMP-dependent synthetase/ligase domain-containing protein</fullName>
    </recommendedName>
</protein>
<evidence type="ECO:0008006" key="5">
    <source>
        <dbReference type="Google" id="ProtNLM"/>
    </source>
</evidence>
<reference evidence="3 4" key="1">
    <citation type="journal article" date="2017" name="Int J Environ Stud">
        <title>Does the Miocene-Pliocene relict legume Oxytropis triphylla form nitrogen-fixing nodules with a combination of bacterial strains?</title>
        <authorList>
            <person name="Safronova V."/>
            <person name="Belimov A."/>
            <person name="Sazanova A."/>
            <person name="Kuznetsova I."/>
            <person name="Popova J."/>
            <person name="Andronov E."/>
            <person name="Verkhozina A."/>
            <person name="Tikhonovich I."/>
        </authorList>
    </citation>
    <scope>NUCLEOTIDE SEQUENCE [LARGE SCALE GENOMIC DNA]</scope>
    <source>
        <strain evidence="3 4">Tri-38</strain>
    </source>
</reference>
<dbReference type="GO" id="GO:0005737">
    <property type="term" value="C:cytoplasm"/>
    <property type="evidence" value="ECO:0007669"/>
    <property type="project" value="TreeGrafter"/>
</dbReference>
<dbReference type="GO" id="GO:0044550">
    <property type="term" value="P:secondary metabolite biosynthetic process"/>
    <property type="evidence" value="ECO:0007669"/>
    <property type="project" value="TreeGrafter"/>
</dbReference>
<dbReference type="InterPro" id="IPR042099">
    <property type="entry name" value="ANL_N_sf"/>
</dbReference>
<dbReference type="Gene3D" id="3.40.50.12780">
    <property type="entry name" value="N-terminal domain of ligase-like"/>
    <property type="match status" value="1"/>
</dbReference>
<dbReference type="PANTHER" id="PTHR45527:SF1">
    <property type="entry name" value="FATTY ACID SYNTHASE"/>
    <property type="match status" value="1"/>
</dbReference>
<feature type="domain" description="AMP-dependent synthetase/ligase" evidence="1">
    <location>
        <begin position="10"/>
        <end position="376"/>
    </location>
</feature>
<sequence>MTANLAQSVAEHAARNPHHIAISTVSRDWTYLEVATAASAIAQTVLASKRSGRVGILASRSAAACLGILGVAWSGTTYVPLSLKLPEERLLQLLQTLDLDALVVDQRGAALLSRQVLNFAPSLIILSDDAACIAGTSKHSIVRVSLIGHTGPVEPLPVSDTAIAYIEFTSGTTGTPKGVMVPIAAVNNYLDVMQEWFALTPDDRAAETCDITFDLSVHNMFLTWRAGASLHIMTPMQMLAPARFIRDRKITSWLSVPSIIALMRKAKALEPGALPSLRLSFFCGEPLPLRAAQSWAEAAPNSIVENIYGPTEATIACLRQPIKSPVIVTPNRDVVAIGKPYPGMQAAIVDHNGQVLPAGTPGEIALSGIQLACGYFQQPELTESRFPTIDGRRWYLTGDMGVEDEYGVFHHLGRLDNQIKILGNRVELEEVEMHLRAVSGSDDVAAIAWPISHGSADGLVTFVVGAQSTAENIRAMMKTKVAAYMVPNEVYITDALPLNGNGKVDRNALSRMLARDS</sequence>
<evidence type="ECO:0000259" key="1">
    <source>
        <dbReference type="Pfam" id="PF00501"/>
    </source>
</evidence>
<dbReference type="Gene3D" id="3.30.300.30">
    <property type="match status" value="1"/>
</dbReference>
<comment type="caution">
    <text evidence="3">The sequence shown here is derived from an EMBL/GenBank/DDBJ whole genome shotgun (WGS) entry which is preliminary data.</text>
</comment>
<dbReference type="Pfam" id="PF13193">
    <property type="entry name" value="AMP-binding_C"/>
    <property type="match status" value="1"/>
</dbReference>
<dbReference type="GO" id="GO:0043041">
    <property type="term" value="P:amino acid activation for nonribosomal peptide biosynthetic process"/>
    <property type="evidence" value="ECO:0007669"/>
    <property type="project" value="TreeGrafter"/>
</dbReference>
<evidence type="ECO:0000313" key="4">
    <source>
        <dbReference type="Proteomes" id="UP000232163"/>
    </source>
</evidence>
<dbReference type="SUPFAM" id="SSF56801">
    <property type="entry name" value="Acetyl-CoA synthetase-like"/>
    <property type="match status" value="1"/>
</dbReference>
<dbReference type="InterPro" id="IPR025110">
    <property type="entry name" value="AMP-bd_C"/>
</dbReference>
<keyword evidence="4" id="KW-1185">Reference proteome</keyword>
<evidence type="ECO:0000259" key="2">
    <source>
        <dbReference type="Pfam" id="PF13193"/>
    </source>
</evidence>
<name>A0A2N9VQR8_9HYPH</name>
<evidence type="ECO:0000313" key="3">
    <source>
        <dbReference type="EMBL" id="PIO41836.1"/>
    </source>
</evidence>
<dbReference type="GO" id="GO:0031177">
    <property type="term" value="F:phosphopantetheine binding"/>
    <property type="evidence" value="ECO:0007669"/>
    <property type="project" value="TreeGrafter"/>
</dbReference>